<feature type="compositionally biased region" description="Low complexity" evidence="4">
    <location>
        <begin position="157"/>
        <end position="174"/>
    </location>
</feature>
<dbReference type="GO" id="GO:0005634">
    <property type="term" value="C:nucleus"/>
    <property type="evidence" value="ECO:0007669"/>
    <property type="project" value="UniProtKB-UniRule"/>
</dbReference>
<organism evidence="6">
    <name type="scientific">Rhizophagus irregularis</name>
    <dbReference type="NCBI Taxonomy" id="588596"/>
    <lineage>
        <taxon>Eukaryota</taxon>
        <taxon>Fungi</taxon>
        <taxon>Fungi incertae sedis</taxon>
        <taxon>Mucoromycota</taxon>
        <taxon>Glomeromycotina</taxon>
        <taxon>Glomeromycetes</taxon>
        <taxon>Glomerales</taxon>
        <taxon>Glomeraceae</taxon>
        <taxon>Rhizophagus</taxon>
    </lineage>
</organism>
<keyword evidence="2" id="KW-0804">Transcription</keyword>
<reference evidence="6" key="1">
    <citation type="submission" date="2015-06" db="EMBL/GenBank/DDBJ databases">
        <title>Evolution and Diversity of Sexually-Related Genes in an Arbuscular Mycorrhizal Fungi.</title>
        <authorList>
            <person name="Charron P."/>
            <person name="Marton T."/>
            <person name="Corradi N."/>
        </authorList>
    </citation>
    <scope>NUCLEOTIDE SEQUENCE</scope>
    <source>
        <strain evidence="6">A4</strain>
    </source>
</reference>
<dbReference type="CDD" id="cd01389">
    <property type="entry name" value="HMG-box_ROX1-like"/>
    <property type="match status" value="1"/>
</dbReference>
<dbReference type="VEuPathDB" id="FungiDB:FUN_015239"/>
<dbReference type="InterPro" id="IPR036910">
    <property type="entry name" value="HMG_box_dom_sf"/>
</dbReference>
<dbReference type="GO" id="GO:0001228">
    <property type="term" value="F:DNA-binding transcription activator activity, RNA polymerase II-specific"/>
    <property type="evidence" value="ECO:0007669"/>
    <property type="project" value="TreeGrafter"/>
</dbReference>
<protein>
    <submittedName>
        <fullName evidence="6">MATA-HMG</fullName>
    </submittedName>
</protein>
<evidence type="ECO:0000313" key="6">
    <source>
        <dbReference type="EMBL" id="ANQ32152.1"/>
    </source>
</evidence>
<dbReference type="AlphaFoldDB" id="A0A1B1ETL1"/>
<name>A0A1B1ETL1_9GLOM</name>
<dbReference type="GO" id="GO:0030154">
    <property type="term" value="P:cell differentiation"/>
    <property type="evidence" value="ECO:0007669"/>
    <property type="project" value="TreeGrafter"/>
</dbReference>
<dbReference type="SMART" id="SM00398">
    <property type="entry name" value="HMG"/>
    <property type="match status" value="1"/>
</dbReference>
<dbReference type="InterPro" id="IPR009071">
    <property type="entry name" value="HMG_box_dom"/>
</dbReference>
<dbReference type="VEuPathDB" id="FungiDB:RhiirFUN_011034"/>
<dbReference type="PANTHER" id="PTHR10270">
    <property type="entry name" value="SOX TRANSCRIPTION FACTOR"/>
    <property type="match status" value="1"/>
</dbReference>
<dbReference type="InterPro" id="IPR050140">
    <property type="entry name" value="SRY-related_HMG-box_TF-like"/>
</dbReference>
<evidence type="ECO:0000259" key="5">
    <source>
        <dbReference type="PROSITE" id="PS50118"/>
    </source>
</evidence>
<evidence type="ECO:0000256" key="4">
    <source>
        <dbReference type="SAM" id="MobiDB-lite"/>
    </source>
</evidence>
<feature type="compositionally biased region" description="Basic and acidic residues" evidence="4">
    <location>
        <begin position="146"/>
        <end position="156"/>
    </location>
</feature>
<feature type="region of interest" description="Disordered" evidence="4">
    <location>
        <begin position="139"/>
        <end position="178"/>
    </location>
</feature>
<feature type="DNA-binding region" description="HMG box" evidence="3">
    <location>
        <begin position="73"/>
        <end position="141"/>
    </location>
</feature>
<sequence length="320" mass="36337">MSQSTFYVVKRGYMPDTKVPPSPPQRPSNKPIFLGSRTDEEIVFLSTYDFAIKVEVLLANSRGNRRPRRNSGPPRPQNAFILYRRDKAKRHKNEHKGLRSCDISKKIAKMWSEEAPEVKVLFEALSRLSEKAHNKKYGNYKYRPMSKKDRNDRERYSPIPDSPASLSSSSSYGPNFEDNADNNDMILDEFITFDDSDESYNTASNFSVLSDIWAKKPSDISGTLDGTAINEPNDVTTETLRFDNTTSYGVAGNAINSNDMPNFGNLYTPPAEPIQFDDNFLMFAYQMYTFFNSMRANPNPPMRPGAENTAFLGSTFNEQN</sequence>
<dbReference type="GO" id="GO:0000978">
    <property type="term" value="F:RNA polymerase II cis-regulatory region sequence-specific DNA binding"/>
    <property type="evidence" value="ECO:0007669"/>
    <property type="project" value="TreeGrafter"/>
</dbReference>
<dbReference type="PROSITE" id="PS50118">
    <property type="entry name" value="HMG_BOX_2"/>
    <property type="match status" value="1"/>
</dbReference>
<dbReference type="PANTHER" id="PTHR10270:SF161">
    <property type="entry name" value="SEX-DETERMINING REGION Y PROTEIN"/>
    <property type="match status" value="1"/>
</dbReference>
<keyword evidence="3" id="KW-0539">Nucleus</keyword>
<dbReference type="EMBL" id="KT212908">
    <property type="protein sequence ID" value="ANQ32152.1"/>
    <property type="molecule type" value="Genomic_DNA"/>
</dbReference>
<dbReference type="VEuPathDB" id="FungiDB:RhiirA1_328260"/>
<gene>
    <name evidence="6" type="primary">HMG230</name>
</gene>
<keyword evidence="1 3" id="KW-0238">DNA-binding</keyword>
<dbReference type="Gene3D" id="1.10.30.10">
    <property type="entry name" value="High mobility group box domain"/>
    <property type="match status" value="1"/>
</dbReference>
<dbReference type="Pfam" id="PF00505">
    <property type="entry name" value="HMG_box"/>
    <property type="match status" value="1"/>
</dbReference>
<dbReference type="SUPFAM" id="SSF47095">
    <property type="entry name" value="HMG-box"/>
    <property type="match status" value="1"/>
</dbReference>
<evidence type="ECO:0000256" key="3">
    <source>
        <dbReference type="PROSITE-ProRule" id="PRU00267"/>
    </source>
</evidence>
<evidence type="ECO:0000256" key="2">
    <source>
        <dbReference type="ARBA" id="ARBA00023163"/>
    </source>
</evidence>
<accession>A0A1B1ETL1</accession>
<proteinExistence type="predicted"/>
<feature type="domain" description="HMG box" evidence="5">
    <location>
        <begin position="73"/>
        <end position="141"/>
    </location>
</feature>
<evidence type="ECO:0000256" key="1">
    <source>
        <dbReference type="ARBA" id="ARBA00023125"/>
    </source>
</evidence>